<evidence type="ECO:0000256" key="4">
    <source>
        <dbReference type="ARBA" id="ARBA00044936"/>
    </source>
</evidence>
<name>A0ABT1NA17_9FIRM</name>
<keyword evidence="5" id="KW-0963">Cytoplasm</keyword>
<sequence>MAGKIMSKVLYFMGIGENAEEMEEAENVVQKPVLEPVRKSNIVNMPTGGGQMKLVLIEPTNYDDVQDICDNLKNKKPIVINFENLDKDIARRMVDFVSGAVYAIDGTIQKVSNGIVIAAPSNVDIMGSIGDIGEEGFDFEKFMDWLK</sequence>
<dbReference type="InterPro" id="IPR038594">
    <property type="entry name" value="SepF-like_sf"/>
</dbReference>
<comment type="similarity">
    <text evidence="5">Belongs to the SepF family.</text>
</comment>
<dbReference type="Proteomes" id="UP001651880">
    <property type="component" value="Unassembled WGS sequence"/>
</dbReference>
<dbReference type="GO" id="GO:0051301">
    <property type="term" value="P:cell division"/>
    <property type="evidence" value="ECO:0007669"/>
    <property type="project" value="UniProtKB-KW"/>
</dbReference>
<evidence type="ECO:0000256" key="3">
    <source>
        <dbReference type="ARBA" id="ARBA00023306"/>
    </source>
</evidence>
<dbReference type="PANTHER" id="PTHR35798">
    <property type="entry name" value="CELL DIVISION PROTEIN SEPF"/>
    <property type="match status" value="1"/>
</dbReference>
<gene>
    <name evidence="5" type="primary">sepF</name>
    <name evidence="6" type="ORF">LJD61_00785</name>
</gene>
<comment type="subcellular location">
    <subcellularLocation>
        <location evidence="5">Cytoplasm</location>
    </subcellularLocation>
    <text evidence="5">Localizes to the division site, in a FtsZ-dependent manner.</text>
</comment>
<dbReference type="Pfam" id="PF04472">
    <property type="entry name" value="SepF"/>
    <property type="match status" value="1"/>
</dbReference>
<dbReference type="RefSeq" id="WP_255225593.1">
    <property type="nucleotide sequence ID" value="NZ_JAJEKE010000001.1"/>
</dbReference>
<evidence type="ECO:0000313" key="6">
    <source>
        <dbReference type="EMBL" id="MCQ1528088.1"/>
    </source>
</evidence>
<dbReference type="InterPro" id="IPR007561">
    <property type="entry name" value="Cell_div_SepF/SepF-rel"/>
</dbReference>
<keyword evidence="3 5" id="KW-0131">Cell cycle</keyword>
<reference evidence="6 7" key="1">
    <citation type="submission" date="2021-10" db="EMBL/GenBank/DDBJ databases">
        <title>Lutispora strain m25 sp. nov., a thermophilic, non-spore-forming bacterium isolated from a lab-scale methanogenic bioreactor digesting anaerobic sludge.</title>
        <authorList>
            <person name="El Houari A."/>
            <person name="Mcdonald J."/>
        </authorList>
    </citation>
    <scope>NUCLEOTIDE SEQUENCE [LARGE SCALE GENOMIC DNA]</scope>
    <source>
        <strain evidence="7">m25</strain>
    </source>
</reference>
<protein>
    <recommendedName>
        <fullName evidence="5">Cell division protein SepF</fullName>
    </recommendedName>
</protein>
<evidence type="ECO:0000313" key="7">
    <source>
        <dbReference type="Proteomes" id="UP001651880"/>
    </source>
</evidence>
<keyword evidence="1 5" id="KW-0132">Cell division</keyword>
<dbReference type="PANTHER" id="PTHR35798:SF1">
    <property type="entry name" value="CELL DIVISION PROTEIN SEPF"/>
    <property type="match status" value="1"/>
</dbReference>
<proteinExistence type="inferred from homology"/>
<keyword evidence="7" id="KW-1185">Reference proteome</keyword>
<dbReference type="EMBL" id="JAJEKE010000001">
    <property type="protein sequence ID" value="MCQ1528088.1"/>
    <property type="molecule type" value="Genomic_DNA"/>
</dbReference>
<evidence type="ECO:0000256" key="5">
    <source>
        <dbReference type="HAMAP-Rule" id="MF_01197"/>
    </source>
</evidence>
<dbReference type="HAMAP" id="MF_01197">
    <property type="entry name" value="SepF"/>
    <property type="match status" value="1"/>
</dbReference>
<comment type="caution">
    <text evidence="6">The sequence shown here is derived from an EMBL/GenBank/DDBJ whole genome shotgun (WGS) entry which is preliminary data.</text>
</comment>
<comment type="function">
    <text evidence="4 5">Cell division protein that is part of the divisome complex and is recruited early to the Z-ring. Probably stimulates Z-ring formation, perhaps through the cross-linking of FtsZ protofilaments. Its function overlaps with FtsA.</text>
</comment>
<comment type="subunit">
    <text evidence="5">Homodimer. Interacts with FtsZ.</text>
</comment>
<dbReference type="InterPro" id="IPR023052">
    <property type="entry name" value="Cell_div_SepF"/>
</dbReference>
<accession>A0ABT1NA17</accession>
<organism evidence="6 7">
    <name type="scientific">Lutispora saccharofermentans</name>
    <dbReference type="NCBI Taxonomy" id="3024236"/>
    <lineage>
        <taxon>Bacteria</taxon>
        <taxon>Bacillati</taxon>
        <taxon>Bacillota</taxon>
        <taxon>Clostridia</taxon>
        <taxon>Lutisporales</taxon>
        <taxon>Lutisporaceae</taxon>
        <taxon>Lutispora</taxon>
    </lineage>
</organism>
<keyword evidence="2 5" id="KW-0717">Septation</keyword>
<evidence type="ECO:0000256" key="1">
    <source>
        <dbReference type="ARBA" id="ARBA00022618"/>
    </source>
</evidence>
<dbReference type="Gene3D" id="3.30.110.150">
    <property type="entry name" value="SepF-like protein"/>
    <property type="match status" value="1"/>
</dbReference>
<evidence type="ECO:0000256" key="2">
    <source>
        <dbReference type="ARBA" id="ARBA00023210"/>
    </source>
</evidence>